<dbReference type="AlphaFoldDB" id="A0AAN8VEC4"/>
<evidence type="ECO:0000313" key="2">
    <source>
        <dbReference type="Proteomes" id="UP001370490"/>
    </source>
</evidence>
<keyword evidence="2" id="KW-1185">Reference proteome</keyword>
<dbReference type="InterPro" id="IPR036397">
    <property type="entry name" value="RNaseH_sf"/>
</dbReference>
<evidence type="ECO:0000313" key="1">
    <source>
        <dbReference type="EMBL" id="KAK6931959.1"/>
    </source>
</evidence>
<accession>A0AAN8VEC4</accession>
<dbReference type="GO" id="GO:0003676">
    <property type="term" value="F:nucleic acid binding"/>
    <property type="evidence" value="ECO:0007669"/>
    <property type="project" value="InterPro"/>
</dbReference>
<protein>
    <submittedName>
        <fullName evidence="1">Uncharacterized protein</fullName>
    </submittedName>
</protein>
<proteinExistence type="predicted"/>
<dbReference type="SUPFAM" id="SSF53098">
    <property type="entry name" value="Ribonuclease H-like"/>
    <property type="match status" value="1"/>
</dbReference>
<dbReference type="Proteomes" id="UP001370490">
    <property type="component" value="Unassembled WGS sequence"/>
</dbReference>
<organism evidence="1 2">
    <name type="scientific">Dillenia turbinata</name>
    <dbReference type="NCBI Taxonomy" id="194707"/>
    <lineage>
        <taxon>Eukaryota</taxon>
        <taxon>Viridiplantae</taxon>
        <taxon>Streptophyta</taxon>
        <taxon>Embryophyta</taxon>
        <taxon>Tracheophyta</taxon>
        <taxon>Spermatophyta</taxon>
        <taxon>Magnoliopsida</taxon>
        <taxon>eudicotyledons</taxon>
        <taxon>Gunneridae</taxon>
        <taxon>Pentapetalae</taxon>
        <taxon>Dilleniales</taxon>
        <taxon>Dilleniaceae</taxon>
        <taxon>Dillenia</taxon>
    </lineage>
</organism>
<sequence>MMARKVCWLELKDLASEASSNLYMEKQKHVCLRNWEFIVLSKQQVEYACIDTYSSYKIGHKLLVEN</sequence>
<gene>
    <name evidence="1" type="ORF">RJ641_001583</name>
</gene>
<name>A0AAN8VEC4_9MAGN</name>
<comment type="caution">
    <text evidence="1">The sequence shown here is derived from an EMBL/GenBank/DDBJ whole genome shotgun (WGS) entry which is preliminary data.</text>
</comment>
<dbReference type="InterPro" id="IPR012337">
    <property type="entry name" value="RNaseH-like_sf"/>
</dbReference>
<dbReference type="EMBL" id="JBAMMX010000010">
    <property type="protein sequence ID" value="KAK6931959.1"/>
    <property type="molecule type" value="Genomic_DNA"/>
</dbReference>
<dbReference type="Gene3D" id="3.30.420.10">
    <property type="entry name" value="Ribonuclease H-like superfamily/Ribonuclease H"/>
    <property type="match status" value="1"/>
</dbReference>
<reference evidence="1 2" key="1">
    <citation type="submission" date="2023-12" db="EMBL/GenBank/DDBJ databases">
        <title>A high-quality genome assembly for Dillenia turbinata (Dilleniales).</title>
        <authorList>
            <person name="Chanderbali A."/>
        </authorList>
    </citation>
    <scope>NUCLEOTIDE SEQUENCE [LARGE SCALE GENOMIC DNA]</scope>
    <source>
        <strain evidence="1">LSX21</strain>
        <tissue evidence="1">Leaf</tissue>
    </source>
</reference>